<dbReference type="PANTHER" id="PTHR30363:SF58">
    <property type="entry name" value="REGULATORY PROTEIN, DEOR FAMILY"/>
    <property type="match status" value="1"/>
</dbReference>
<proteinExistence type="predicted"/>
<reference evidence="5 6" key="1">
    <citation type="submission" date="2019-05" db="EMBL/GenBank/DDBJ databases">
        <title>Complete genome sequence of Izhakiella calystegiae KSNA2, an endophyte isolated from beach morning glory (Calystegia soldanella).</title>
        <authorList>
            <person name="Jiang L."/>
            <person name="Jeong J.C."/>
            <person name="Kim C.Y."/>
            <person name="Kim D.H."/>
            <person name="Kim S.W."/>
            <person name="Lee j."/>
        </authorList>
    </citation>
    <scope>NUCLEOTIDE SEQUENCE [LARGE SCALE GENOMIC DNA]</scope>
    <source>
        <strain evidence="5 6">KSNA2</strain>
    </source>
</reference>
<dbReference type="SMART" id="SM01134">
    <property type="entry name" value="DeoRC"/>
    <property type="match status" value="1"/>
</dbReference>
<dbReference type="AlphaFoldDB" id="A0A4P8YNW0"/>
<dbReference type="GO" id="GO:0003677">
    <property type="term" value="F:DNA binding"/>
    <property type="evidence" value="ECO:0007669"/>
    <property type="project" value="UniProtKB-KW"/>
</dbReference>
<dbReference type="Pfam" id="PF08220">
    <property type="entry name" value="HTH_DeoR"/>
    <property type="match status" value="1"/>
</dbReference>
<dbReference type="Pfam" id="PF00455">
    <property type="entry name" value="DeoRC"/>
    <property type="match status" value="1"/>
</dbReference>
<dbReference type="PROSITE" id="PS00894">
    <property type="entry name" value="HTH_DEOR_1"/>
    <property type="match status" value="1"/>
</dbReference>
<evidence type="ECO:0000259" key="4">
    <source>
        <dbReference type="PROSITE" id="PS51000"/>
    </source>
</evidence>
<feature type="domain" description="HTH deoR-type" evidence="4">
    <location>
        <begin position="3"/>
        <end position="58"/>
    </location>
</feature>
<keyword evidence="6" id="KW-1185">Reference proteome</keyword>
<dbReference type="SMART" id="SM00420">
    <property type="entry name" value="HTH_DEOR"/>
    <property type="match status" value="1"/>
</dbReference>
<keyword evidence="3" id="KW-0804">Transcription</keyword>
<dbReference type="RefSeq" id="WP_138099066.1">
    <property type="nucleotide sequence ID" value="NZ_CP040428.1"/>
</dbReference>
<dbReference type="KEGG" id="izh:FEM41_00100"/>
<dbReference type="Gene3D" id="3.40.50.1360">
    <property type="match status" value="1"/>
</dbReference>
<dbReference type="NCBIfam" id="NF040890">
    <property type="entry name" value="trans_reg_YgbI"/>
    <property type="match status" value="1"/>
</dbReference>
<evidence type="ECO:0000256" key="3">
    <source>
        <dbReference type="ARBA" id="ARBA00023163"/>
    </source>
</evidence>
<dbReference type="Gene3D" id="1.10.10.10">
    <property type="entry name" value="Winged helix-like DNA-binding domain superfamily/Winged helix DNA-binding domain"/>
    <property type="match status" value="1"/>
</dbReference>
<organism evidence="5 6">
    <name type="scientific">Jejubacter calystegiae</name>
    <dbReference type="NCBI Taxonomy" id="2579935"/>
    <lineage>
        <taxon>Bacteria</taxon>
        <taxon>Pseudomonadati</taxon>
        <taxon>Pseudomonadota</taxon>
        <taxon>Gammaproteobacteria</taxon>
        <taxon>Enterobacterales</taxon>
        <taxon>Enterobacteriaceae</taxon>
        <taxon>Jejubacter</taxon>
    </lineage>
</organism>
<dbReference type="GO" id="GO:0003700">
    <property type="term" value="F:DNA-binding transcription factor activity"/>
    <property type="evidence" value="ECO:0007669"/>
    <property type="project" value="InterPro"/>
</dbReference>
<keyword evidence="1" id="KW-0805">Transcription regulation</keyword>
<dbReference type="InterPro" id="IPR001034">
    <property type="entry name" value="DeoR_HTH"/>
</dbReference>
<dbReference type="PANTHER" id="PTHR30363">
    <property type="entry name" value="HTH-TYPE TRANSCRIPTIONAL REGULATOR SRLR-RELATED"/>
    <property type="match status" value="1"/>
</dbReference>
<accession>A0A4P8YNW0</accession>
<name>A0A4P8YNW0_9ENTR</name>
<protein>
    <submittedName>
        <fullName evidence="5">DeoR/GlpR transcriptional regulator</fullName>
    </submittedName>
</protein>
<evidence type="ECO:0000313" key="5">
    <source>
        <dbReference type="EMBL" id="QCT22559.1"/>
    </source>
</evidence>
<dbReference type="OrthoDB" id="5685843at2"/>
<dbReference type="PROSITE" id="PS51000">
    <property type="entry name" value="HTH_DEOR_2"/>
    <property type="match status" value="1"/>
</dbReference>
<dbReference type="InterPro" id="IPR014036">
    <property type="entry name" value="DeoR-like_C"/>
</dbReference>
<dbReference type="Proteomes" id="UP000302163">
    <property type="component" value="Chromosome"/>
</dbReference>
<dbReference type="InterPro" id="IPR053533">
    <property type="entry name" value="HTH-type_regulator_YgbI-like"/>
</dbReference>
<dbReference type="SUPFAM" id="SSF100950">
    <property type="entry name" value="NagB/RpiA/CoA transferase-like"/>
    <property type="match status" value="1"/>
</dbReference>
<dbReference type="SUPFAM" id="SSF46785">
    <property type="entry name" value="Winged helix' DNA-binding domain"/>
    <property type="match status" value="1"/>
</dbReference>
<sequence length="253" mass="27504">MIPAERRQIILDMVSEKGIVSIAELTGRIKVSHMTIRRDLQKLEQQGSVVLVSGGVESPMRLAQEPSHHSKTLLAEAQKAAIGQLAAQRIKPGSCIYLDAGTTTLAIARQLHHHQDLTVVTNDFVIADYLLDNSDCTIIHTGGAVCRENRSCVGEAAATMLRHLTIDQAFISASSWSLRGITTPAEDKVTVKRAVAAASRQRVLVCDSTKYGRVATWLALTMNDFELLITDDRLPEGVERALNEAGVSVLLAK</sequence>
<evidence type="ECO:0000313" key="6">
    <source>
        <dbReference type="Proteomes" id="UP000302163"/>
    </source>
</evidence>
<dbReference type="InterPro" id="IPR036390">
    <property type="entry name" value="WH_DNA-bd_sf"/>
</dbReference>
<dbReference type="InterPro" id="IPR018356">
    <property type="entry name" value="Tscrpt_reg_HTH_DeoR_CS"/>
</dbReference>
<dbReference type="InterPro" id="IPR036388">
    <property type="entry name" value="WH-like_DNA-bd_sf"/>
</dbReference>
<gene>
    <name evidence="5" type="ORF">FEM41_00100</name>
</gene>
<dbReference type="EMBL" id="CP040428">
    <property type="protein sequence ID" value="QCT22559.1"/>
    <property type="molecule type" value="Genomic_DNA"/>
</dbReference>
<keyword evidence="2" id="KW-0238">DNA-binding</keyword>
<dbReference type="InterPro" id="IPR037171">
    <property type="entry name" value="NagB/RpiA_transferase-like"/>
</dbReference>
<dbReference type="InterPro" id="IPR050313">
    <property type="entry name" value="Carb_Metab_HTH_regulators"/>
</dbReference>
<evidence type="ECO:0000256" key="1">
    <source>
        <dbReference type="ARBA" id="ARBA00023015"/>
    </source>
</evidence>
<dbReference type="PRINTS" id="PR00037">
    <property type="entry name" value="HTHLACR"/>
</dbReference>
<evidence type="ECO:0000256" key="2">
    <source>
        <dbReference type="ARBA" id="ARBA00023125"/>
    </source>
</evidence>